<dbReference type="GO" id="GO:0005525">
    <property type="term" value="F:GTP binding"/>
    <property type="evidence" value="ECO:0007669"/>
    <property type="project" value="UniProtKB-KW"/>
</dbReference>
<comment type="caution">
    <text evidence="7">The sequence shown here is derived from an EMBL/GenBank/DDBJ whole genome shotgun (WGS) entry which is preliminary data.</text>
</comment>
<evidence type="ECO:0000256" key="2">
    <source>
        <dbReference type="ARBA" id="ARBA00005080"/>
    </source>
</evidence>
<dbReference type="PANTHER" id="PTHR11109">
    <property type="entry name" value="GTP CYCLOHYDROLASE I"/>
    <property type="match status" value="1"/>
</dbReference>
<dbReference type="InterPro" id="IPR020602">
    <property type="entry name" value="GTP_CycHdrlase_I_dom"/>
</dbReference>
<dbReference type="FunFam" id="3.30.1130.10:FF:000001">
    <property type="entry name" value="GTP cyclohydrolase 1"/>
    <property type="match status" value="1"/>
</dbReference>
<evidence type="ECO:0000313" key="8">
    <source>
        <dbReference type="Proteomes" id="UP000248326"/>
    </source>
</evidence>
<comment type="subunit">
    <text evidence="5">Homopolymer.</text>
</comment>
<keyword evidence="3 5" id="KW-0554">One-carbon metabolism</keyword>
<dbReference type="InterPro" id="IPR001474">
    <property type="entry name" value="GTP_CycHdrlase_I"/>
</dbReference>
<dbReference type="Gene3D" id="1.10.286.10">
    <property type="match status" value="1"/>
</dbReference>
<dbReference type="InterPro" id="IPR018234">
    <property type="entry name" value="GTP_CycHdrlase_I_CS"/>
</dbReference>
<protein>
    <recommendedName>
        <fullName evidence="5">GTP cyclohydrolase 1</fullName>
        <ecNumber evidence="5">3.5.4.16</ecNumber>
    </recommendedName>
    <alternativeName>
        <fullName evidence="5">GTP cyclohydrolase I</fullName>
        <shortName evidence="5">GTP-CH-I</shortName>
    </alternativeName>
</protein>
<evidence type="ECO:0000313" key="7">
    <source>
        <dbReference type="EMBL" id="PYE54214.1"/>
    </source>
</evidence>
<evidence type="ECO:0000256" key="4">
    <source>
        <dbReference type="ARBA" id="ARBA00022801"/>
    </source>
</evidence>
<keyword evidence="8" id="KW-1185">Reference proteome</keyword>
<evidence type="ECO:0000259" key="6">
    <source>
        <dbReference type="Pfam" id="PF01227"/>
    </source>
</evidence>
<keyword evidence="4 5" id="KW-0378">Hydrolase</keyword>
<dbReference type="GO" id="GO:0006730">
    <property type="term" value="P:one-carbon metabolic process"/>
    <property type="evidence" value="ECO:0007669"/>
    <property type="project" value="UniProtKB-UniRule"/>
</dbReference>
<reference evidence="7 8" key="1">
    <citation type="submission" date="2018-06" db="EMBL/GenBank/DDBJ databases">
        <title>Genomic Encyclopedia of Type Strains, Phase IV (KMG-IV): sequencing the most valuable type-strain genomes for metagenomic binning, comparative biology and taxonomic classification.</title>
        <authorList>
            <person name="Goeker M."/>
        </authorList>
    </citation>
    <scope>NUCLEOTIDE SEQUENCE [LARGE SCALE GENOMIC DNA]</scope>
    <source>
        <strain evidence="7 8">DSM 18048</strain>
    </source>
</reference>
<feature type="binding site" evidence="5">
    <location>
        <position position="177"/>
    </location>
    <ligand>
        <name>Zn(2+)</name>
        <dbReference type="ChEBI" id="CHEBI:29105"/>
    </ligand>
</feature>
<feature type="binding site" evidence="5">
    <location>
        <position position="109"/>
    </location>
    <ligand>
        <name>Zn(2+)</name>
        <dbReference type="ChEBI" id="CHEBI:29105"/>
    </ligand>
</feature>
<dbReference type="HAMAP" id="MF_00223">
    <property type="entry name" value="FolE"/>
    <property type="match status" value="1"/>
</dbReference>
<dbReference type="GO" id="GO:0046654">
    <property type="term" value="P:tetrahydrofolate biosynthetic process"/>
    <property type="evidence" value="ECO:0007669"/>
    <property type="project" value="UniProtKB-UniRule"/>
</dbReference>
<dbReference type="GO" id="GO:0003934">
    <property type="term" value="F:GTP cyclohydrolase I activity"/>
    <property type="evidence" value="ECO:0007669"/>
    <property type="project" value="UniProtKB-UniRule"/>
</dbReference>
<dbReference type="PANTHER" id="PTHR11109:SF7">
    <property type="entry name" value="GTP CYCLOHYDROLASE 1"/>
    <property type="match status" value="1"/>
</dbReference>
<organism evidence="7 8">
    <name type="scientific">Deinococcus yavapaiensis KR-236</name>
    <dbReference type="NCBI Taxonomy" id="694435"/>
    <lineage>
        <taxon>Bacteria</taxon>
        <taxon>Thermotogati</taxon>
        <taxon>Deinococcota</taxon>
        <taxon>Deinococci</taxon>
        <taxon>Deinococcales</taxon>
        <taxon>Deinococcaceae</taxon>
        <taxon>Deinococcus</taxon>
    </lineage>
</organism>
<dbReference type="SUPFAM" id="SSF55620">
    <property type="entry name" value="Tetrahydrobiopterin biosynthesis enzymes-like"/>
    <property type="match status" value="1"/>
</dbReference>
<comment type="catalytic activity">
    <reaction evidence="1 5">
        <text>GTP + H2O = 7,8-dihydroneopterin 3'-triphosphate + formate + H(+)</text>
        <dbReference type="Rhea" id="RHEA:17473"/>
        <dbReference type="ChEBI" id="CHEBI:15377"/>
        <dbReference type="ChEBI" id="CHEBI:15378"/>
        <dbReference type="ChEBI" id="CHEBI:15740"/>
        <dbReference type="ChEBI" id="CHEBI:37565"/>
        <dbReference type="ChEBI" id="CHEBI:58462"/>
        <dbReference type="EC" id="3.5.4.16"/>
    </reaction>
</comment>
<dbReference type="UniPathway" id="UPA00848">
    <property type="reaction ID" value="UER00151"/>
</dbReference>
<dbReference type="NCBIfam" id="NF006825">
    <property type="entry name" value="PRK09347.1-2"/>
    <property type="match status" value="1"/>
</dbReference>
<keyword evidence="5" id="KW-0862">Zinc</keyword>
<evidence type="ECO:0000256" key="1">
    <source>
        <dbReference type="ARBA" id="ARBA00001052"/>
    </source>
</evidence>
<dbReference type="AlphaFoldDB" id="A0A318S869"/>
<comment type="similarity">
    <text evidence="5">Belongs to the GTP cyclohydrolase I family.</text>
</comment>
<feature type="binding site" evidence="5">
    <location>
        <position position="106"/>
    </location>
    <ligand>
        <name>Zn(2+)</name>
        <dbReference type="ChEBI" id="CHEBI:29105"/>
    </ligand>
</feature>
<dbReference type="Gene3D" id="3.30.1130.10">
    <property type="match status" value="1"/>
</dbReference>
<feature type="domain" description="GTP cyclohydrolase I" evidence="6">
    <location>
        <begin position="40"/>
        <end position="213"/>
    </location>
</feature>
<comment type="pathway">
    <text evidence="2 5">Cofactor biosynthesis; 7,8-dihydroneopterin triphosphate biosynthesis; 7,8-dihydroneopterin triphosphate from GTP: step 1/1.</text>
</comment>
<gene>
    <name evidence="5" type="primary">folE</name>
    <name evidence="7" type="ORF">DES52_106180</name>
</gene>
<sequence length="220" mass="24828">MLIERSIPTGQVDVDEIDQMRDSDTLPDEHIKTSGLADLTDEWLTIIGEDPDREGLLKTPKRVEKAWQFITSGYRMDLQEVANDAVFAAEGSEMVIVKDIEFYSMCEHHMLPFFGRAHIGYIPNGKILGLSKFARITDMFARRLQVQERVTTQIAEAIQELLQPLGTAVVLEGVHLCMAMRGVEKQHSSTTTLAMRGAFKDDARTRAEFMTAIRQRSVTL</sequence>
<dbReference type="GO" id="GO:0008270">
    <property type="term" value="F:zinc ion binding"/>
    <property type="evidence" value="ECO:0007669"/>
    <property type="project" value="UniProtKB-UniRule"/>
</dbReference>
<dbReference type="Pfam" id="PF01227">
    <property type="entry name" value="GTP_cyclohydroI"/>
    <property type="match status" value="1"/>
</dbReference>
<keyword evidence="5" id="KW-0547">Nucleotide-binding</keyword>
<keyword evidence="5" id="KW-0342">GTP-binding</keyword>
<dbReference type="NCBIfam" id="NF006826">
    <property type="entry name" value="PRK09347.1-3"/>
    <property type="match status" value="1"/>
</dbReference>
<dbReference type="InterPro" id="IPR043134">
    <property type="entry name" value="GTP-CH-I_N"/>
</dbReference>
<dbReference type="Proteomes" id="UP000248326">
    <property type="component" value="Unassembled WGS sequence"/>
</dbReference>
<evidence type="ECO:0000256" key="5">
    <source>
        <dbReference type="HAMAP-Rule" id="MF_00223"/>
    </source>
</evidence>
<evidence type="ECO:0000256" key="3">
    <source>
        <dbReference type="ARBA" id="ARBA00022563"/>
    </source>
</evidence>
<name>A0A318S869_9DEIO</name>
<dbReference type="EMBL" id="QJSX01000006">
    <property type="protein sequence ID" value="PYE54214.1"/>
    <property type="molecule type" value="Genomic_DNA"/>
</dbReference>
<dbReference type="PROSITE" id="PS00859">
    <property type="entry name" value="GTP_CYCLOHYDROL_1_1"/>
    <property type="match status" value="1"/>
</dbReference>
<dbReference type="GO" id="GO:0005737">
    <property type="term" value="C:cytoplasm"/>
    <property type="evidence" value="ECO:0007669"/>
    <property type="project" value="TreeGrafter"/>
</dbReference>
<dbReference type="GO" id="GO:0006729">
    <property type="term" value="P:tetrahydrobiopterin biosynthetic process"/>
    <property type="evidence" value="ECO:0007669"/>
    <property type="project" value="TreeGrafter"/>
</dbReference>
<dbReference type="NCBIfam" id="TIGR00063">
    <property type="entry name" value="folE"/>
    <property type="match status" value="1"/>
</dbReference>
<accession>A0A318S869</accession>
<dbReference type="EC" id="3.5.4.16" evidence="5"/>
<keyword evidence="5" id="KW-0479">Metal-binding</keyword>
<dbReference type="InterPro" id="IPR043133">
    <property type="entry name" value="GTP-CH-I_C/QueF"/>
</dbReference>
<proteinExistence type="inferred from homology"/>